<keyword evidence="1" id="KW-0472">Membrane</keyword>
<keyword evidence="1" id="KW-0812">Transmembrane</keyword>
<reference evidence="2 3" key="1">
    <citation type="submission" date="2022-06" db="EMBL/GenBank/DDBJ databases">
        <authorList>
            <person name="Jeon C.O."/>
        </authorList>
    </citation>
    <scope>NUCLEOTIDE SEQUENCE [LARGE SCALE GENOMIC DNA]</scope>
    <source>
        <strain evidence="2 3">KCTC 13943</strain>
    </source>
</reference>
<proteinExistence type="predicted"/>
<organism evidence="2 3">
    <name type="scientific">Neobacillus pocheonensis</name>
    <dbReference type="NCBI Taxonomy" id="363869"/>
    <lineage>
        <taxon>Bacteria</taxon>
        <taxon>Bacillati</taxon>
        <taxon>Bacillota</taxon>
        <taxon>Bacilli</taxon>
        <taxon>Bacillales</taxon>
        <taxon>Bacillaceae</taxon>
        <taxon>Neobacillus</taxon>
    </lineage>
</organism>
<sequence length="68" mass="7979">MFHPSVLADFMYFPKDKSDYIPALISFSIFFIGAIITMRFIIAHSKREAKKAKELEEKLNIQNNQKEQ</sequence>
<dbReference type="Proteomes" id="UP001523262">
    <property type="component" value="Unassembled WGS sequence"/>
</dbReference>
<gene>
    <name evidence="2" type="ORF">NDK43_00470</name>
</gene>
<feature type="transmembrane region" description="Helical" evidence="1">
    <location>
        <begin position="20"/>
        <end position="42"/>
    </location>
</feature>
<dbReference type="EMBL" id="JAMQCR010000001">
    <property type="protein sequence ID" value="MCM2531194.1"/>
    <property type="molecule type" value="Genomic_DNA"/>
</dbReference>
<comment type="caution">
    <text evidence="2">The sequence shown here is derived from an EMBL/GenBank/DDBJ whole genome shotgun (WGS) entry which is preliminary data.</text>
</comment>
<evidence type="ECO:0000256" key="1">
    <source>
        <dbReference type="SAM" id="Phobius"/>
    </source>
</evidence>
<evidence type="ECO:0000313" key="2">
    <source>
        <dbReference type="EMBL" id="MCM2531194.1"/>
    </source>
</evidence>
<name>A0ABT0W4C9_9BACI</name>
<evidence type="ECO:0000313" key="3">
    <source>
        <dbReference type="Proteomes" id="UP001523262"/>
    </source>
</evidence>
<keyword evidence="1" id="KW-1133">Transmembrane helix</keyword>
<accession>A0ABT0W4C9</accession>
<keyword evidence="3" id="KW-1185">Reference proteome</keyword>
<protein>
    <submittedName>
        <fullName evidence="2">Uncharacterized protein</fullName>
    </submittedName>
</protein>